<sequence>MSIGGLKDYLAIASAIIAVTTFVLAGLPSLLDAWIMNRAIVGATMFIDYDNAREEWVRSVYVFNAGLQPAVTGDQIKCEYLDERKQLVRDPDDGTSAPNFLQVERSVIPGRTSKSVVTQQSRSLDFGGLPVSEKNLAKVDLAYLRCRFTYTDISGFRLRSETPAPEPVEFTVPVPKVAR</sequence>
<organism evidence="2 3">
    <name type="scientific">Propylenella binzhouense</name>
    <dbReference type="NCBI Taxonomy" id="2555902"/>
    <lineage>
        <taxon>Bacteria</taxon>
        <taxon>Pseudomonadati</taxon>
        <taxon>Pseudomonadota</taxon>
        <taxon>Alphaproteobacteria</taxon>
        <taxon>Hyphomicrobiales</taxon>
        <taxon>Propylenellaceae</taxon>
        <taxon>Propylenella</taxon>
    </lineage>
</organism>
<dbReference type="Proteomes" id="UP000773614">
    <property type="component" value="Unassembled WGS sequence"/>
</dbReference>
<evidence type="ECO:0000313" key="3">
    <source>
        <dbReference type="Proteomes" id="UP000773614"/>
    </source>
</evidence>
<dbReference type="RefSeq" id="WP_161142689.1">
    <property type="nucleotide sequence ID" value="NZ_SPKJ01000156.1"/>
</dbReference>
<feature type="transmembrane region" description="Helical" evidence="1">
    <location>
        <begin position="12"/>
        <end position="35"/>
    </location>
</feature>
<evidence type="ECO:0000313" key="2">
    <source>
        <dbReference type="EMBL" id="MYZ50366.1"/>
    </source>
</evidence>
<evidence type="ECO:0000256" key="1">
    <source>
        <dbReference type="SAM" id="Phobius"/>
    </source>
</evidence>
<comment type="caution">
    <text evidence="2">The sequence shown here is derived from an EMBL/GenBank/DDBJ whole genome shotgun (WGS) entry which is preliminary data.</text>
</comment>
<keyword evidence="3" id="KW-1185">Reference proteome</keyword>
<proteinExistence type="predicted"/>
<accession>A0A964T883</accession>
<reference evidence="2" key="1">
    <citation type="submission" date="2019-03" db="EMBL/GenBank/DDBJ databases">
        <title>Afifella sp. nov., isolated from activated sludge.</title>
        <authorList>
            <person name="Li Q."/>
            <person name="Liu Y."/>
        </authorList>
    </citation>
    <scope>NUCLEOTIDE SEQUENCE</scope>
    <source>
        <strain evidence="2">L72</strain>
    </source>
</reference>
<name>A0A964T883_9HYPH</name>
<keyword evidence="1" id="KW-1133">Transmembrane helix</keyword>
<protein>
    <submittedName>
        <fullName evidence="2">Uncharacterized protein</fullName>
    </submittedName>
</protein>
<dbReference type="EMBL" id="SPKJ01000156">
    <property type="protein sequence ID" value="MYZ50366.1"/>
    <property type="molecule type" value="Genomic_DNA"/>
</dbReference>
<dbReference type="AlphaFoldDB" id="A0A964T883"/>
<keyword evidence="1" id="KW-0812">Transmembrane</keyword>
<gene>
    <name evidence="2" type="ORF">E4O86_21900</name>
</gene>
<keyword evidence="1" id="KW-0472">Membrane</keyword>